<dbReference type="PANTHER" id="PTHR10900">
    <property type="entry name" value="PERIOSTIN-RELATED"/>
    <property type="match status" value="1"/>
</dbReference>
<dbReference type="PANTHER" id="PTHR10900:SF77">
    <property type="entry name" value="FI19380P1"/>
    <property type="match status" value="1"/>
</dbReference>
<organism evidence="2 3">
    <name type="scientific">Lepeophtheirus salmonis</name>
    <name type="common">Salmon louse</name>
    <name type="synonym">Caligus salmonis</name>
    <dbReference type="NCBI Taxonomy" id="72036"/>
    <lineage>
        <taxon>Eukaryota</taxon>
        <taxon>Metazoa</taxon>
        <taxon>Ecdysozoa</taxon>
        <taxon>Arthropoda</taxon>
        <taxon>Crustacea</taxon>
        <taxon>Multicrustacea</taxon>
        <taxon>Hexanauplia</taxon>
        <taxon>Copepoda</taxon>
        <taxon>Siphonostomatoida</taxon>
        <taxon>Caligidae</taxon>
        <taxon>Lepeophtheirus</taxon>
    </lineage>
</organism>
<keyword evidence="3" id="KW-1185">Reference proteome</keyword>
<name>A0A7R8CZS0_LEPSM</name>
<evidence type="ECO:0000259" key="1">
    <source>
        <dbReference type="PROSITE" id="PS50213"/>
    </source>
</evidence>
<proteinExistence type="predicted"/>
<dbReference type="InterPro" id="IPR036378">
    <property type="entry name" value="FAS1_dom_sf"/>
</dbReference>
<dbReference type="OrthoDB" id="6368361at2759"/>
<dbReference type="Gene3D" id="2.30.180.10">
    <property type="entry name" value="FAS1 domain"/>
    <property type="match status" value="3"/>
</dbReference>
<feature type="domain" description="FAS1" evidence="1">
    <location>
        <begin position="1"/>
        <end position="111"/>
    </location>
</feature>
<dbReference type="AlphaFoldDB" id="A0A7R8CZS0"/>
<reference evidence="2" key="1">
    <citation type="submission" date="2021-02" db="EMBL/GenBank/DDBJ databases">
        <authorList>
            <person name="Bekaert M."/>
        </authorList>
    </citation>
    <scope>NUCLEOTIDE SEQUENCE</scope>
    <source>
        <strain evidence="2">IoA-00</strain>
    </source>
</reference>
<dbReference type="PROSITE" id="PS50213">
    <property type="entry name" value="FAS1"/>
    <property type="match status" value="2"/>
</dbReference>
<dbReference type="SUPFAM" id="SSF82153">
    <property type="entry name" value="FAS1 domain"/>
    <property type="match status" value="4"/>
</dbReference>
<dbReference type="EMBL" id="HG994585">
    <property type="protein sequence ID" value="CAF2977477.1"/>
    <property type="molecule type" value="Genomic_DNA"/>
</dbReference>
<evidence type="ECO:0000313" key="2">
    <source>
        <dbReference type="EMBL" id="CAF2977477.1"/>
    </source>
</evidence>
<dbReference type="InterPro" id="IPR050904">
    <property type="entry name" value="Adhesion/Biosynth-related"/>
</dbReference>
<protein>
    <submittedName>
        <fullName evidence="2">FAS1</fullName>
    </submittedName>
</protein>
<sequence length="563" mass="63885">MNELMKGRSIDKFKNALADKSIVEAFLKSEITIFAPTDEALEEYSEDMLTEQFILNHMVNINFKIKNDEDSQIMNVPSLLPGSPPLWITKNLAATSSENRNQILHIIDRPLDPLVPKDPFDSASLIYLSSSKLLKNPESYNLGEFSINIFAEKVKEQNKMGVFEMPGEHTFFIPVDSAFEHSYAALIDEKVINGHIVPNINYFLLGQYMIKSKKTVAYDSIGMKATAIIQQRLSPDSYDQVKSQIVQGTRHHSRGHVISNIIKSNIPNIFKQRLLKMGRLSRFANYLSTKSPDLFEKIKESSSGTVFAPSNEAFDDMNPDELEELLSDPIKGQKIFGLHFIEQRISSNDIRILQPQNELGMFSIDCSYPEDTESSIWFYKNKTSNTLIVNAHGISAEVVENDIGATNGVIHVINKVLGISFGSIYEKLSTDPMLTSAFSLGTQRHFNGKFLREDTNFTYIVPTNSAFEKIHKQYLTSYKILFMGDYGYISRRLLERHLLVGESLSTDELVERTVSAGSVQMMRGVPSFRFEKNEDGTVFVLWGKLIMKKRDIAFHYPHSTHKL</sequence>
<evidence type="ECO:0000313" key="3">
    <source>
        <dbReference type="Proteomes" id="UP000675881"/>
    </source>
</evidence>
<dbReference type="Proteomes" id="UP000675881">
    <property type="component" value="Chromosome 6"/>
</dbReference>
<feature type="domain" description="FAS1" evidence="1">
    <location>
        <begin position="267"/>
        <end position="417"/>
    </location>
</feature>
<accession>A0A7R8CZS0</accession>
<dbReference type="SMART" id="SM00554">
    <property type="entry name" value="FAS1"/>
    <property type="match status" value="2"/>
</dbReference>
<gene>
    <name evidence="2" type="ORF">LSAA_11388</name>
</gene>
<dbReference type="InterPro" id="IPR000782">
    <property type="entry name" value="FAS1_domain"/>
</dbReference>
<dbReference type="Pfam" id="PF02469">
    <property type="entry name" value="Fasciclin"/>
    <property type="match status" value="3"/>
</dbReference>